<organism evidence="1 2">
    <name type="scientific">Martelella endophytica</name>
    <dbReference type="NCBI Taxonomy" id="1486262"/>
    <lineage>
        <taxon>Bacteria</taxon>
        <taxon>Pseudomonadati</taxon>
        <taxon>Pseudomonadota</taxon>
        <taxon>Alphaproteobacteria</taxon>
        <taxon>Hyphomicrobiales</taxon>
        <taxon>Aurantimonadaceae</taxon>
        <taxon>Martelella</taxon>
    </lineage>
</organism>
<dbReference type="InterPro" id="IPR029062">
    <property type="entry name" value="Class_I_gatase-like"/>
</dbReference>
<dbReference type="Gene3D" id="3.40.50.880">
    <property type="match status" value="1"/>
</dbReference>
<proteinExistence type="predicted"/>
<keyword evidence="2" id="KW-1185">Reference proteome</keyword>
<dbReference type="SUPFAM" id="SSF51445">
    <property type="entry name" value="(Trans)glycosidases"/>
    <property type="match status" value="1"/>
</dbReference>
<dbReference type="InterPro" id="IPR028212">
    <property type="entry name" value="GHL6"/>
</dbReference>
<dbReference type="SUPFAM" id="SSF52317">
    <property type="entry name" value="Class I glutamine amidotransferase-like"/>
    <property type="match status" value="1"/>
</dbReference>
<evidence type="ECO:0000313" key="2">
    <source>
        <dbReference type="Proteomes" id="UP000032611"/>
    </source>
</evidence>
<dbReference type="EMBL" id="CP010803">
    <property type="protein sequence ID" value="AJY44872.1"/>
    <property type="molecule type" value="Genomic_DNA"/>
</dbReference>
<evidence type="ECO:0000313" key="1">
    <source>
        <dbReference type="EMBL" id="AJY44872.1"/>
    </source>
</evidence>
<dbReference type="KEGG" id="mey:TM49_02860"/>
<name>A0A0D5LM95_MAREN</name>
<dbReference type="InterPro" id="IPR017853">
    <property type="entry name" value="GH"/>
</dbReference>
<dbReference type="Proteomes" id="UP000032611">
    <property type="component" value="Chromosome"/>
</dbReference>
<dbReference type="RefSeq" id="WP_045679460.1">
    <property type="nucleotide sequence ID" value="NZ_CP010803.1"/>
</dbReference>
<dbReference type="CDD" id="cd03143">
    <property type="entry name" value="A4_beta-galactosidase_middle_domain"/>
    <property type="match status" value="1"/>
</dbReference>
<dbReference type="Gene3D" id="3.20.20.80">
    <property type="entry name" value="Glycosidases"/>
    <property type="match status" value="1"/>
</dbReference>
<dbReference type="PATRIC" id="fig|1486262.3.peg.592"/>
<dbReference type="AlphaFoldDB" id="A0A0D5LM95"/>
<gene>
    <name evidence="1" type="ORF">TM49_02860</name>
</gene>
<protein>
    <recommendedName>
        <fullName evidence="3">Beta-galactosidase trimerisation domain-containing protein</fullName>
    </recommendedName>
</protein>
<sequence>MTEWWHQPQRIVQTNLRLIDASLDPDDVADRLSAMGATAMLFNIGGIFAWYPTELPLQAPNPFLDRDLVGAMIEAAHRRNIRVIGRYDLSKGTAVAYDAHPEWFCHDAGGRPFEYNGTYQACVNGGWYHEQGIGVLRETLGRYAIDGLFFNMFGYLTTDYSYRPYGLCHCENCRRAFRDFSGLALPEKEDRSYPAYRAYLQFQQKTSTALADEIYTAVKAIRPDVGVSNMGRKSDFFRGEVNRRIDRARPEWAYLSGEEARNFRSLGDGAVRYSSALTHFVDFPWRYSAENGPAQVLRLAQQLANGADPHYYFMGTPDQPDRKPLPAVKSIFDFHREHEALYAALETAARVALYNSRKSRPYDRRSGAAEEAFRGAYSALLNAGIAFDTILDNRAEEADFAETHARYDTIILAGASCMSDAEAAGLDAYVRGGGRIVIIGEAGIYDATGSDADPTRLSCQPFDRIIETRADMRGGYLRVDSGSIGGLDTDVVMLDGPYHVVEPKTEAKTMGRLLMPQRFGPPELCFPEDGGESDLPGVITAPFGAGEAVYLPWQADRLFRRYGLSEYQSLIADLATAAERPQAVRLERPGRLELTVQRHRKTGDLVIHIVNYSGQNDNCHDEAFPLLDTTIMISNARGNHARTLVTPSELVLPPADDRGQRRLTIPKIGAFEVVVIPEEW</sequence>
<reference evidence="1 2" key="1">
    <citation type="journal article" date="2015" name="Genome Announc.">
        <title>Complete genome sequence of Martelella endophytica YC6887, which has antifungal activity associated with a halophyte.</title>
        <authorList>
            <person name="Khan A."/>
            <person name="Khan H."/>
            <person name="Chung E.J."/>
            <person name="Hossain M.T."/>
            <person name="Chung Y.R."/>
        </authorList>
    </citation>
    <scope>NUCLEOTIDE SEQUENCE [LARGE SCALE GENOMIC DNA]</scope>
    <source>
        <strain evidence="1">YC6887</strain>
    </source>
</reference>
<dbReference type="OrthoDB" id="7536405at2"/>
<evidence type="ECO:0008006" key="3">
    <source>
        <dbReference type="Google" id="ProtNLM"/>
    </source>
</evidence>
<accession>A0A0D5LM95</accession>
<dbReference type="HOGENOM" id="CLU_020573_0_0_5"/>
<dbReference type="STRING" id="1486262.TM49_02860"/>
<dbReference type="Pfam" id="PF14871">
    <property type="entry name" value="GHL6"/>
    <property type="match status" value="1"/>
</dbReference>